<keyword evidence="2 10" id="KW-0963">Cytoplasm</keyword>
<dbReference type="GO" id="GO:0006364">
    <property type="term" value="P:rRNA processing"/>
    <property type="evidence" value="ECO:0007669"/>
    <property type="project" value="UniProtKB-KW"/>
</dbReference>
<evidence type="ECO:0000256" key="5">
    <source>
        <dbReference type="ARBA" id="ARBA00022679"/>
    </source>
</evidence>
<feature type="binding site" evidence="10">
    <location>
        <position position="268"/>
    </location>
    <ligand>
        <name>ATP</name>
        <dbReference type="ChEBI" id="CHEBI:30616"/>
    </ligand>
</feature>
<keyword evidence="5 10" id="KW-0808">Transferase</keyword>
<evidence type="ECO:0000256" key="4">
    <source>
        <dbReference type="ARBA" id="ARBA00022552"/>
    </source>
</evidence>
<comment type="caution">
    <text evidence="11">The sequence shown here is derived from an EMBL/GenBank/DDBJ whole genome shotgun (WGS) entry which is preliminary data.</text>
</comment>
<dbReference type="InterPro" id="IPR019265">
    <property type="entry name" value="RTRAF"/>
</dbReference>
<dbReference type="GO" id="GO:0042274">
    <property type="term" value="P:ribosomal small subunit biogenesis"/>
    <property type="evidence" value="ECO:0007669"/>
    <property type="project" value="UniProtKB-UniRule"/>
</dbReference>
<evidence type="ECO:0000256" key="9">
    <source>
        <dbReference type="ARBA" id="ARBA00023242"/>
    </source>
</evidence>
<keyword evidence="4 10" id="KW-0698">rRNA processing</keyword>
<keyword evidence="8 10" id="KW-0067">ATP-binding</keyword>
<keyword evidence="9 10" id="KW-0539">Nucleus</keyword>
<feature type="region of interest" description="NMPbind" evidence="10">
    <location>
        <begin position="285"/>
        <end position="308"/>
    </location>
</feature>
<dbReference type="PANTHER" id="PTHR12595">
    <property type="entry name" value="POS9-ACTIVATING FACTOR FAP7-RELATED"/>
    <property type="match status" value="1"/>
</dbReference>
<keyword evidence="12" id="KW-1185">Reference proteome</keyword>
<protein>
    <recommendedName>
        <fullName evidence="10">Adenylate kinase isoenzyme 6 homolog</fullName>
        <shortName evidence="10">AK6</shortName>
        <ecNumber evidence="10">2.7.4.3</ecNumber>
    </recommendedName>
    <alternativeName>
        <fullName evidence="10">Dual activity adenylate kinase/ATPase</fullName>
        <shortName evidence="10">AK/ATPase</shortName>
    </alternativeName>
</protein>
<evidence type="ECO:0000256" key="8">
    <source>
        <dbReference type="ARBA" id="ARBA00022840"/>
    </source>
</evidence>
<accession>A0A8S1ERC5</accession>
<feature type="binding site" evidence="10">
    <location>
        <position position="269"/>
    </location>
    <ligand>
        <name>ATP</name>
        <dbReference type="ChEBI" id="CHEBI:30616"/>
    </ligand>
</feature>
<evidence type="ECO:0000256" key="6">
    <source>
        <dbReference type="ARBA" id="ARBA00022741"/>
    </source>
</evidence>
<dbReference type="Pfam" id="PF10036">
    <property type="entry name" value="RLL"/>
    <property type="match status" value="1"/>
</dbReference>
<comment type="subunit">
    <text evidence="10">Monomer and homodimer. Interacts with small ribosomal subunit protein uS11. Not a structural component of 43S pre-ribosomes, but transiently interacts with them by binding to uS11.</text>
</comment>
<feature type="binding site" evidence="10">
    <location>
        <position position="267"/>
    </location>
    <ligand>
        <name>ATP</name>
        <dbReference type="ChEBI" id="CHEBI:30616"/>
    </ligand>
</feature>
<dbReference type="AlphaFoldDB" id="A0A8S1ERC5"/>
<sequence length="422" mass="48798">MSRRKLNIINYDRDFINNEDPNDVLRFFIFVEENHLRIRDENWKMNAQKNLDLWDEYLREIGLPDGATRAAAVDYVLDHVISKIYSNNEKAKSWWSEKHEKEMAELLETLQDSLNPLNKIDYNSPEFMEKAKSICSVLGINTDYSNSMVLMNAACTYILENLNEKVLNSEKEQSSELQYSVNQDSLIGMEPPKQAAVRLAAVILKLTSIEQLRKAQTLINEALAEIQRHTIDTTKKPNNSQVQYGRMATAETRRRPNILITGSPGTGKSTLSQQVAEKLGFDYIEIGKVVRENQLFDSFDEQYDCYVLDEDKLLDHIQDRMDSDDGGVVVDYHGCDFFPERWFDIVIVLRCPNNILYDRLAARGYADFKIKENIECEIFGSLAEEARDSYDNEIVHEMQSQTPEQMDENLNRICEMAEALRK</sequence>
<dbReference type="InterPro" id="IPR020618">
    <property type="entry name" value="Adenyl_kinase_AK6"/>
</dbReference>
<dbReference type="GO" id="GO:0004017">
    <property type="term" value="F:AMP kinase activity"/>
    <property type="evidence" value="ECO:0007669"/>
    <property type="project" value="UniProtKB-UniRule"/>
</dbReference>
<evidence type="ECO:0000313" key="12">
    <source>
        <dbReference type="Proteomes" id="UP000494206"/>
    </source>
</evidence>
<comment type="catalytic activity">
    <reaction evidence="10">
        <text>ATP + H2O = ADP + phosphate + H(+)</text>
        <dbReference type="Rhea" id="RHEA:13065"/>
        <dbReference type="ChEBI" id="CHEBI:15377"/>
        <dbReference type="ChEBI" id="CHEBI:15378"/>
        <dbReference type="ChEBI" id="CHEBI:30616"/>
        <dbReference type="ChEBI" id="CHEBI:43474"/>
        <dbReference type="ChEBI" id="CHEBI:456216"/>
    </reaction>
</comment>
<evidence type="ECO:0000256" key="2">
    <source>
        <dbReference type="ARBA" id="ARBA00022490"/>
    </source>
</evidence>
<dbReference type="Pfam" id="PF13238">
    <property type="entry name" value="AAA_18"/>
    <property type="match status" value="1"/>
</dbReference>
<dbReference type="Proteomes" id="UP000494206">
    <property type="component" value="Unassembled WGS sequence"/>
</dbReference>
<evidence type="ECO:0000256" key="10">
    <source>
        <dbReference type="HAMAP-Rule" id="MF_03173"/>
    </source>
</evidence>
<evidence type="ECO:0000256" key="1">
    <source>
        <dbReference type="ARBA" id="ARBA00000582"/>
    </source>
</evidence>
<dbReference type="EC" id="2.7.4.3" evidence="10"/>
<dbReference type="SUPFAM" id="SSF52540">
    <property type="entry name" value="P-loop containing nucleoside triphosphate hydrolases"/>
    <property type="match status" value="2"/>
</dbReference>
<name>A0A8S1ERC5_9PELO</name>
<gene>
    <name evidence="11" type="ORF">CBOVIS_LOCUS6150</name>
</gene>
<comment type="caution">
    <text evidence="10">Lacks conserved residue(s) required for the propagation of feature annotation.</text>
</comment>
<proteinExistence type="inferred from homology"/>
<dbReference type="EMBL" id="CADEPM010000004">
    <property type="protein sequence ID" value="CAB3403723.1"/>
    <property type="molecule type" value="Genomic_DNA"/>
</dbReference>
<feature type="binding site" evidence="10">
    <location>
        <position position="363"/>
    </location>
    <ligand>
        <name>ATP</name>
        <dbReference type="ChEBI" id="CHEBI:30616"/>
    </ligand>
</feature>
<dbReference type="GO" id="GO:0005634">
    <property type="term" value="C:nucleus"/>
    <property type="evidence" value="ECO:0007669"/>
    <property type="project" value="UniProtKB-SubCell"/>
</dbReference>
<feature type="binding site" evidence="10">
    <location>
        <position position="265"/>
    </location>
    <ligand>
        <name>ATP</name>
        <dbReference type="ChEBI" id="CHEBI:30616"/>
    </ligand>
</feature>
<dbReference type="GO" id="GO:0005737">
    <property type="term" value="C:cytoplasm"/>
    <property type="evidence" value="ECO:0007669"/>
    <property type="project" value="UniProtKB-SubCell"/>
</dbReference>
<comment type="similarity">
    <text evidence="10">Belongs to the adenylate kinase family. AK6 subfamily.</text>
</comment>
<dbReference type="GO" id="GO:0016887">
    <property type="term" value="F:ATP hydrolysis activity"/>
    <property type="evidence" value="ECO:0007669"/>
    <property type="project" value="UniProtKB-UniRule"/>
</dbReference>
<dbReference type="HAMAP" id="MF_00039">
    <property type="entry name" value="Adenylate_kinase_AK6"/>
    <property type="match status" value="1"/>
</dbReference>
<dbReference type="OrthoDB" id="10251185at2759"/>
<dbReference type="InterPro" id="IPR027417">
    <property type="entry name" value="P-loop_NTPase"/>
</dbReference>
<reference evidence="11 12" key="1">
    <citation type="submission" date="2020-04" db="EMBL/GenBank/DDBJ databases">
        <authorList>
            <person name="Laetsch R D."/>
            <person name="Stevens L."/>
            <person name="Kumar S."/>
            <person name="Blaxter L. M."/>
        </authorList>
    </citation>
    <scope>NUCLEOTIDE SEQUENCE [LARGE SCALE GENOMIC DNA]</scope>
</reference>
<feature type="region of interest" description="LID" evidence="10">
    <location>
        <begin position="362"/>
        <end position="372"/>
    </location>
</feature>
<dbReference type="FunFam" id="3.40.50.300:FF:000372">
    <property type="entry name" value="Adenylate kinase isoenzyme 6 homolog"/>
    <property type="match status" value="1"/>
</dbReference>
<dbReference type="PANTHER" id="PTHR12595:SF0">
    <property type="entry name" value="ADENYLATE KINASE ISOENZYME 6"/>
    <property type="match status" value="1"/>
</dbReference>
<evidence type="ECO:0000256" key="7">
    <source>
        <dbReference type="ARBA" id="ARBA00022777"/>
    </source>
</evidence>
<evidence type="ECO:0000313" key="11">
    <source>
        <dbReference type="EMBL" id="CAB3403723.1"/>
    </source>
</evidence>
<comment type="function">
    <text evidence="10">Broad-specificity nucleoside monophosphate (NMP) kinase that catalyzes the reversible transfer of the terminal phosphate group between nucleoside triphosphates and monophosphates. Has also ATPase activity. Involved in the late cytoplasmic maturation steps of the 40S ribosomal particles, specifically 18S rRNA maturation. While NMP activity is not required for ribosome maturation, ATPase activity is. Associates transiently with small ribosomal subunit protein uS11. ATP hydrolysis breaks the interaction with uS11. May temporarily remove uS11 from the ribosome to enable a conformational change of the ribosomal RNA that is needed for the final maturation step of the small ribosomal subunit. Its NMP activity may have a role in nuclear energy homeostasis.</text>
</comment>
<comment type="subcellular location">
    <subcellularLocation>
        <location evidence="10">Cytoplasm</location>
    </subcellularLocation>
    <subcellularLocation>
        <location evidence="10">Nucleus</location>
    </subcellularLocation>
</comment>
<dbReference type="Gene3D" id="3.40.50.300">
    <property type="entry name" value="P-loop containing nucleotide triphosphate hydrolases"/>
    <property type="match status" value="1"/>
</dbReference>
<comment type="catalytic activity">
    <reaction evidence="1 10">
        <text>AMP + ATP = 2 ADP</text>
        <dbReference type="Rhea" id="RHEA:12973"/>
        <dbReference type="ChEBI" id="CHEBI:30616"/>
        <dbReference type="ChEBI" id="CHEBI:456215"/>
        <dbReference type="ChEBI" id="CHEBI:456216"/>
        <dbReference type="EC" id="2.7.4.3"/>
    </reaction>
</comment>
<keyword evidence="6 10" id="KW-0547">Nucleotide-binding</keyword>
<keyword evidence="3 10" id="KW-0690">Ribosome biogenesis</keyword>
<organism evidence="11 12">
    <name type="scientific">Caenorhabditis bovis</name>
    <dbReference type="NCBI Taxonomy" id="2654633"/>
    <lineage>
        <taxon>Eukaryota</taxon>
        <taxon>Metazoa</taxon>
        <taxon>Ecdysozoa</taxon>
        <taxon>Nematoda</taxon>
        <taxon>Chromadorea</taxon>
        <taxon>Rhabditida</taxon>
        <taxon>Rhabditina</taxon>
        <taxon>Rhabditomorpha</taxon>
        <taxon>Rhabditoidea</taxon>
        <taxon>Rhabditidae</taxon>
        <taxon>Peloderinae</taxon>
        <taxon>Caenorhabditis</taxon>
    </lineage>
</organism>
<keyword evidence="7 10" id="KW-0418">Kinase</keyword>
<dbReference type="GO" id="GO:0005524">
    <property type="term" value="F:ATP binding"/>
    <property type="evidence" value="ECO:0007669"/>
    <property type="project" value="UniProtKB-KW"/>
</dbReference>
<feature type="binding site" evidence="10">
    <location>
        <position position="270"/>
    </location>
    <ligand>
        <name>ATP</name>
        <dbReference type="ChEBI" id="CHEBI:30616"/>
    </ligand>
</feature>
<evidence type="ECO:0000256" key="3">
    <source>
        <dbReference type="ARBA" id="ARBA00022517"/>
    </source>
</evidence>